<name>A0A9X9WJR8_9PROT</name>
<keyword evidence="1" id="KW-0812">Transmembrane</keyword>
<keyword evidence="1" id="KW-0472">Membrane</keyword>
<feature type="transmembrane region" description="Helical" evidence="1">
    <location>
        <begin position="102"/>
        <end position="122"/>
    </location>
</feature>
<organism evidence="2 3">
    <name type="scientific">Neoroseomonas oryzicola</name>
    <dbReference type="NCBI Taxonomy" id="535904"/>
    <lineage>
        <taxon>Bacteria</taxon>
        <taxon>Pseudomonadati</taxon>
        <taxon>Pseudomonadota</taxon>
        <taxon>Alphaproteobacteria</taxon>
        <taxon>Acetobacterales</taxon>
        <taxon>Acetobacteraceae</taxon>
        <taxon>Neoroseomonas</taxon>
    </lineage>
</organism>
<dbReference type="RefSeq" id="WP_211844072.1">
    <property type="nucleotide sequence ID" value="NZ_JAAEDK010000033.1"/>
</dbReference>
<protein>
    <submittedName>
        <fullName evidence="2">DUF1345 domain-containing protein</fullName>
    </submittedName>
</protein>
<gene>
    <name evidence="2" type="ORF">GXW75_15070</name>
</gene>
<reference evidence="2" key="2">
    <citation type="journal article" date="2021" name="Syst. Appl. Microbiol.">
        <title>Roseomonas hellenica sp. nov., isolated from roots of wild-growing Alkanna tinctoria.</title>
        <authorList>
            <person name="Rat A."/>
            <person name="Naranjo H.D."/>
            <person name="Lebbe L."/>
            <person name="Cnockaert M."/>
            <person name="Krigas N."/>
            <person name="Grigoriadou K."/>
            <person name="Maloupa E."/>
            <person name="Willems A."/>
        </authorList>
    </citation>
    <scope>NUCLEOTIDE SEQUENCE</scope>
    <source>
        <strain evidence="2">LMG 31161</strain>
    </source>
</reference>
<dbReference type="EMBL" id="JAAEDK010000033">
    <property type="protein sequence ID" value="MBR0660578.1"/>
    <property type="molecule type" value="Genomic_DNA"/>
</dbReference>
<evidence type="ECO:0000313" key="2">
    <source>
        <dbReference type="EMBL" id="MBR0660578.1"/>
    </source>
</evidence>
<dbReference type="AlphaFoldDB" id="A0A9X9WJR8"/>
<proteinExistence type="predicted"/>
<dbReference type="Proteomes" id="UP001138708">
    <property type="component" value="Unassembled WGS sequence"/>
</dbReference>
<feature type="transmembrane region" description="Helical" evidence="1">
    <location>
        <begin position="35"/>
        <end position="55"/>
    </location>
</feature>
<comment type="caution">
    <text evidence="2">The sequence shown here is derived from an EMBL/GenBank/DDBJ whole genome shotgun (WGS) entry which is preliminary data.</text>
</comment>
<evidence type="ECO:0000256" key="1">
    <source>
        <dbReference type="SAM" id="Phobius"/>
    </source>
</evidence>
<accession>A0A9X9WJR8</accession>
<reference evidence="2" key="1">
    <citation type="submission" date="2020-01" db="EMBL/GenBank/DDBJ databases">
        <authorList>
            <person name="Rat A."/>
        </authorList>
    </citation>
    <scope>NUCLEOTIDE SEQUENCE</scope>
    <source>
        <strain evidence="2">LMG 31161</strain>
    </source>
</reference>
<evidence type="ECO:0000313" key="3">
    <source>
        <dbReference type="Proteomes" id="UP001138708"/>
    </source>
</evidence>
<feature type="transmembrane region" description="Helical" evidence="1">
    <location>
        <begin position="67"/>
        <end position="90"/>
    </location>
</feature>
<sequence length="213" mass="22424">MSPSPEPRWPAIIALVGVYLLIADLPDHVRLMPHWVSAAATALAILPMALLVFGGPTAPRLRAERGAVIAVAALVLVYAVTMLAVLIANIVAGSSPLSGLRLLSSSVVVWVCNIVGFGLLYWQVDGGGPAGRARRHRPDWLFPQAGAGAAVESGWRPVFVDYLYLAFSTATAFSTTDASPLTPRAKLLMMSEAAISLVTMVVVASRAINVLAN</sequence>
<keyword evidence="1" id="KW-1133">Transmembrane helix</keyword>